<dbReference type="InterPro" id="IPR037143">
    <property type="entry name" value="4-PPantetheinyl_Trfase_dom_sf"/>
</dbReference>
<evidence type="ECO:0000313" key="9">
    <source>
        <dbReference type="EMBL" id="MBD7968232.1"/>
    </source>
</evidence>
<evidence type="ECO:0000256" key="2">
    <source>
        <dbReference type="ARBA" id="ARBA00010990"/>
    </source>
</evidence>
<evidence type="ECO:0000259" key="7">
    <source>
        <dbReference type="Pfam" id="PF01648"/>
    </source>
</evidence>
<keyword evidence="10" id="KW-1185">Reference proteome</keyword>
<keyword evidence="4" id="KW-0479">Metal-binding</keyword>
<comment type="cofactor">
    <cofactor evidence="1">
        <name>Mg(2+)</name>
        <dbReference type="ChEBI" id="CHEBI:18420"/>
    </cofactor>
</comment>
<dbReference type="PANTHER" id="PTHR12215:SF10">
    <property type="entry name" value="L-AMINOADIPATE-SEMIALDEHYDE DEHYDROGENASE-PHOSPHOPANTETHEINYL TRANSFERASE"/>
    <property type="match status" value="1"/>
</dbReference>
<dbReference type="Gene3D" id="3.90.470.20">
    <property type="entry name" value="4'-phosphopantetheinyl transferase domain"/>
    <property type="match status" value="2"/>
</dbReference>
<keyword evidence="6" id="KW-0045">Antibiotic biosynthesis</keyword>
<keyword evidence="3 9" id="KW-0808">Transferase</keyword>
<evidence type="ECO:0000256" key="1">
    <source>
        <dbReference type="ARBA" id="ARBA00001946"/>
    </source>
</evidence>
<comment type="similarity">
    <text evidence="2">Belongs to the P-Pant transferase superfamily. Gsp/Sfp/HetI/AcpT family.</text>
</comment>
<proteinExistence type="inferred from homology"/>
<evidence type="ECO:0000313" key="10">
    <source>
        <dbReference type="Proteomes" id="UP000608071"/>
    </source>
</evidence>
<feature type="domain" description="4'-phosphopantetheinyl transferase N-terminal" evidence="8">
    <location>
        <begin position="4"/>
        <end position="75"/>
    </location>
</feature>
<evidence type="ECO:0000256" key="6">
    <source>
        <dbReference type="ARBA" id="ARBA00023194"/>
    </source>
</evidence>
<evidence type="ECO:0000259" key="8">
    <source>
        <dbReference type="Pfam" id="PF22624"/>
    </source>
</evidence>
<evidence type="ECO:0000256" key="3">
    <source>
        <dbReference type="ARBA" id="ARBA00022679"/>
    </source>
</evidence>
<comment type="caution">
    <text evidence="9">The sequence shown here is derived from an EMBL/GenBank/DDBJ whole genome shotgun (WGS) entry which is preliminary data.</text>
</comment>
<dbReference type="InterPro" id="IPR008278">
    <property type="entry name" value="4-PPantetheinyl_Trfase_dom"/>
</dbReference>
<feature type="domain" description="4'-phosphopantetheinyl transferase" evidence="7">
    <location>
        <begin position="80"/>
        <end position="184"/>
    </location>
</feature>
<dbReference type="InterPro" id="IPR050559">
    <property type="entry name" value="P-Pant_transferase_sf"/>
</dbReference>
<dbReference type="PANTHER" id="PTHR12215">
    <property type="entry name" value="PHOSPHOPANTETHEINE TRANSFERASE"/>
    <property type="match status" value="1"/>
</dbReference>
<reference evidence="9 10" key="1">
    <citation type="submission" date="2020-08" db="EMBL/GenBank/DDBJ databases">
        <title>A Genomic Blueprint of the Chicken Gut Microbiome.</title>
        <authorList>
            <person name="Gilroy R."/>
            <person name="Ravi A."/>
            <person name="Getino M."/>
            <person name="Pursley I."/>
            <person name="Horton D.L."/>
            <person name="Alikhan N.-F."/>
            <person name="Baker D."/>
            <person name="Gharbi K."/>
            <person name="Hall N."/>
            <person name="Watson M."/>
            <person name="Adriaenssens E.M."/>
            <person name="Foster-Nyarko E."/>
            <person name="Jarju S."/>
            <person name="Secka A."/>
            <person name="Antonio M."/>
            <person name="Oren A."/>
            <person name="Chaudhuri R."/>
            <person name="La Ragione R.M."/>
            <person name="Hildebrand F."/>
            <person name="Pallen M.J."/>
        </authorList>
    </citation>
    <scope>NUCLEOTIDE SEQUENCE [LARGE SCALE GENOMIC DNA]</scope>
    <source>
        <strain evidence="9 10">Sa2BVA9</strain>
    </source>
</reference>
<protein>
    <submittedName>
        <fullName evidence="9">4'-phosphopantetheinyl transferase superfamily protein</fullName>
    </submittedName>
</protein>
<dbReference type="Proteomes" id="UP000608071">
    <property type="component" value="Unassembled WGS sequence"/>
</dbReference>
<evidence type="ECO:0000256" key="5">
    <source>
        <dbReference type="ARBA" id="ARBA00022842"/>
    </source>
</evidence>
<dbReference type="EMBL" id="JACSQL010000003">
    <property type="protein sequence ID" value="MBD7968232.1"/>
    <property type="molecule type" value="Genomic_DNA"/>
</dbReference>
<organism evidence="9 10">
    <name type="scientific">Paenibacillus gallinarum</name>
    <dbReference type="NCBI Taxonomy" id="2762232"/>
    <lineage>
        <taxon>Bacteria</taxon>
        <taxon>Bacillati</taxon>
        <taxon>Bacillota</taxon>
        <taxon>Bacilli</taxon>
        <taxon>Bacillales</taxon>
        <taxon>Paenibacillaceae</taxon>
        <taxon>Paenibacillus</taxon>
    </lineage>
</organism>
<keyword evidence="5" id="KW-0460">Magnesium</keyword>
<dbReference type="SUPFAM" id="SSF56214">
    <property type="entry name" value="4'-phosphopantetheinyl transferase"/>
    <property type="match status" value="2"/>
</dbReference>
<accession>A0ABR8SXS5</accession>
<dbReference type="InterPro" id="IPR004568">
    <property type="entry name" value="Ppantetheine-prot_Trfase_dom"/>
</dbReference>
<dbReference type="Pfam" id="PF22624">
    <property type="entry name" value="AASDHPPT_N"/>
    <property type="match status" value="1"/>
</dbReference>
<sequence length="206" mass="23872">MNSQMQAKIQKFRQPEDQLRTLCGELLLQAYALEQWGISPSSLIKTYNAYGKPELAEYRSCHYNISHSGDWVVAAFDNQPVGIDIETTANPIEISIAERFFSPAEVSLLREQYEEQQQSLFYDLWTLKESYIKAEGAGLSIPLDSFSFEFQEHHKVEFYRSGKPDTSWYFKQYRIDPGYALAVCGRESNFPEQVETVRWDKLISII</sequence>
<gene>
    <name evidence="9" type="ORF">H9647_09165</name>
</gene>
<dbReference type="Pfam" id="PF01648">
    <property type="entry name" value="ACPS"/>
    <property type="match status" value="1"/>
</dbReference>
<dbReference type="NCBIfam" id="TIGR00556">
    <property type="entry name" value="pantethn_trn"/>
    <property type="match status" value="1"/>
</dbReference>
<evidence type="ECO:0000256" key="4">
    <source>
        <dbReference type="ARBA" id="ARBA00022723"/>
    </source>
</evidence>
<dbReference type="InterPro" id="IPR055066">
    <property type="entry name" value="AASDHPPT_N"/>
</dbReference>
<dbReference type="GO" id="GO:0016740">
    <property type="term" value="F:transferase activity"/>
    <property type="evidence" value="ECO:0007669"/>
    <property type="project" value="UniProtKB-KW"/>
</dbReference>
<name>A0ABR8SXS5_9BACL</name>